<dbReference type="RefSeq" id="WP_170183290.1">
    <property type="nucleotide sequence ID" value="NZ_JBHTGS010000001.1"/>
</dbReference>
<accession>A0A543AXL5</accession>
<name>A0A543AXL5_9ACTN</name>
<dbReference type="InParanoid" id="A0A543AXL5"/>
<organism evidence="2 3">
    <name type="scientific">Stackebrandtia endophytica</name>
    <dbReference type="NCBI Taxonomy" id="1496996"/>
    <lineage>
        <taxon>Bacteria</taxon>
        <taxon>Bacillati</taxon>
        <taxon>Actinomycetota</taxon>
        <taxon>Actinomycetes</taxon>
        <taxon>Glycomycetales</taxon>
        <taxon>Glycomycetaceae</taxon>
        <taxon>Stackebrandtia</taxon>
    </lineage>
</organism>
<protein>
    <submittedName>
        <fullName evidence="2">Uncharacterized protein</fullName>
    </submittedName>
</protein>
<keyword evidence="3" id="KW-1185">Reference proteome</keyword>
<sequence length="198" mass="21526">MNATSSVDRTPKRGRLIVWISVATVLSVSVFAVAVGFLGSFGDGWARVVVVDDRVAFELRVPGGAAIDRVEVLDDAEGCALVRYGFDDYGLVVEAVSRSCEVTDRQIINGHHGRYRTMADVPAAEDVVTVGTNLGDAEIFVQQYAEYTNLTSKWTEPVAVVTFDVPVDPEYPTLVLRSEKAGLDRDEFTEVVAGLRTP</sequence>
<gene>
    <name evidence="2" type="ORF">FB566_2879</name>
</gene>
<reference evidence="2 3" key="1">
    <citation type="submission" date="2019-06" db="EMBL/GenBank/DDBJ databases">
        <title>Sequencing the genomes of 1000 actinobacteria strains.</title>
        <authorList>
            <person name="Klenk H.-P."/>
        </authorList>
    </citation>
    <scope>NUCLEOTIDE SEQUENCE [LARGE SCALE GENOMIC DNA]</scope>
    <source>
        <strain evidence="2 3">DSM 45928</strain>
    </source>
</reference>
<feature type="transmembrane region" description="Helical" evidence="1">
    <location>
        <begin position="16"/>
        <end position="38"/>
    </location>
</feature>
<proteinExistence type="predicted"/>
<dbReference type="Proteomes" id="UP000317043">
    <property type="component" value="Unassembled WGS sequence"/>
</dbReference>
<keyword evidence="1" id="KW-0812">Transmembrane</keyword>
<comment type="caution">
    <text evidence="2">The sequence shown here is derived from an EMBL/GenBank/DDBJ whole genome shotgun (WGS) entry which is preliminary data.</text>
</comment>
<dbReference type="EMBL" id="VFOW01000001">
    <property type="protein sequence ID" value="TQL77321.1"/>
    <property type="molecule type" value="Genomic_DNA"/>
</dbReference>
<evidence type="ECO:0000313" key="2">
    <source>
        <dbReference type="EMBL" id="TQL77321.1"/>
    </source>
</evidence>
<evidence type="ECO:0000313" key="3">
    <source>
        <dbReference type="Proteomes" id="UP000317043"/>
    </source>
</evidence>
<evidence type="ECO:0000256" key="1">
    <source>
        <dbReference type="SAM" id="Phobius"/>
    </source>
</evidence>
<keyword evidence="1" id="KW-0472">Membrane</keyword>
<keyword evidence="1" id="KW-1133">Transmembrane helix</keyword>
<dbReference type="AlphaFoldDB" id="A0A543AXL5"/>